<dbReference type="Proteomes" id="UP001598448">
    <property type="component" value="Unassembled WGS sequence"/>
</dbReference>
<evidence type="ECO:0000256" key="1">
    <source>
        <dbReference type="SAM" id="MobiDB-lite"/>
    </source>
</evidence>
<gene>
    <name evidence="2" type="ORF">ACFWJN_04900</name>
</gene>
<name>A0ABW6FHT0_9ACTN</name>
<proteinExistence type="predicted"/>
<keyword evidence="3" id="KW-1185">Reference proteome</keyword>
<accession>A0ABW6FHT0</accession>
<evidence type="ECO:0000313" key="2">
    <source>
        <dbReference type="EMBL" id="MFD5098306.1"/>
    </source>
</evidence>
<comment type="caution">
    <text evidence="2">The sequence shown here is derived from an EMBL/GenBank/DDBJ whole genome shotgun (WGS) entry which is preliminary data.</text>
</comment>
<feature type="region of interest" description="Disordered" evidence="1">
    <location>
        <begin position="102"/>
        <end position="125"/>
    </location>
</feature>
<reference evidence="2 3" key="1">
    <citation type="submission" date="2024-09" db="EMBL/GenBank/DDBJ databases">
        <title>The Natural Products Discovery Center: Release of the First 8490 Sequenced Strains for Exploring Actinobacteria Biosynthetic Diversity.</title>
        <authorList>
            <person name="Kalkreuter E."/>
            <person name="Kautsar S.A."/>
            <person name="Yang D."/>
            <person name="Bader C.D."/>
            <person name="Teijaro C.N."/>
            <person name="Fluegel L."/>
            <person name="Davis C.M."/>
            <person name="Simpson J.R."/>
            <person name="Lauterbach L."/>
            <person name="Steele A.D."/>
            <person name="Gui C."/>
            <person name="Meng S."/>
            <person name="Li G."/>
            <person name="Viehrig K."/>
            <person name="Ye F."/>
            <person name="Su P."/>
            <person name="Kiefer A.F."/>
            <person name="Nichols A."/>
            <person name="Cepeda A.J."/>
            <person name="Yan W."/>
            <person name="Fan B."/>
            <person name="Jiang Y."/>
            <person name="Adhikari A."/>
            <person name="Zheng C.-J."/>
            <person name="Schuster L."/>
            <person name="Cowan T.M."/>
            <person name="Smanski M.J."/>
            <person name="Chevrette M.G."/>
            <person name="De Carvalho L.P.S."/>
            <person name="Shen B."/>
        </authorList>
    </citation>
    <scope>NUCLEOTIDE SEQUENCE [LARGE SCALE GENOMIC DNA]</scope>
    <source>
        <strain evidence="2 3">NPDC058348</strain>
    </source>
</reference>
<dbReference type="RefSeq" id="WP_386709019.1">
    <property type="nucleotide sequence ID" value="NZ_JBHXIJ010000018.1"/>
</dbReference>
<organism evidence="2 3">
    <name type="scientific">Streptomyces albidochromogenes</name>
    <dbReference type="NCBI Taxonomy" id="329524"/>
    <lineage>
        <taxon>Bacteria</taxon>
        <taxon>Bacillati</taxon>
        <taxon>Actinomycetota</taxon>
        <taxon>Actinomycetes</taxon>
        <taxon>Kitasatosporales</taxon>
        <taxon>Streptomycetaceae</taxon>
        <taxon>Streptomyces</taxon>
    </lineage>
</organism>
<dbReference type="EMBL" id="JBHXIJ010000018">
    <property type="protein sequence ID" value="MFD5098306.1"/>
    <property type="molecule type" value="Genomic_DNA"/>
</dbReference>
<evidence type="ECO:0000313" key="3">
    <source>
        <dbReference type="Proteomes" id="UP001598448"/>
    </source>
</evidence>
<sequence length="252" mass="27915">MDHCTLAQRRLRFLLALGVLNHGLCQAWPGEWAIHGIVAYDLVIAPQNDHLALVCATPYNAVRWLAPTGREDAVRKLPGLRLEEQIGDTYRLRHLPTGASMSVTAQTSTRPDPAEGYGVPDRRMWRTSTPLNDAEREALADLPTAVPAAEALLAGLFVRLCLRDPAGAWAVGSFIADPFSRERPRANRTASRRLWGNGTRWELEWGSYPFEEDLVSALTDPLAGLGGAKPVRLRSGWDIRLDDALLALRPRR</sequence>
<protein>
    <submittedName>
        <fullName evidence="2">Uncharacterized protein</fullName>
    </submittedName>
</protein>